<reference evidence="3 4" key="1">
    <citation type="submission" date="2019-09" db="EMBL/GenBank/DDBJ databases">
        <title>Isolation and complete genome sequencing of Methylocystis species.</title>
        <authorList>
            <person name="Rumah B.L."/>
            <person name="Stead C.E."/>
            <person name="Stevens B.C."/>
            <person name="Minton N.P."/>
            <person name="Grosse-Honebrink A."/>
            <person name="Zhang Y."/>
        </authorList>
    </citation>
    <scope>NUCLEOTIDE SEQUENCE [LARGE SCALE GENOMIC DNA]</scope>
    <source>
        <strain evidence="3 4">BRCS2</strain>
    </source>
</reference>
<dbReference type="Gene3D" id="3.40.1110.10">
    <property type="entry name" value="Calcium-transporting ATPase, cytoplasmic domain N"/>
    <property type="match status" value="1"/>
</dbReference>
<dbReference type="Gene3D" id="3.40.50.1000">
    <property type="entry name" value="HAD superfamily/HAD-like"/>
    <property type="match status" value="1"/>
</dbReference>
<dbReference type="PANTHER" id="PTHR48085:SF5">
    <property type="entry name" value="CADMIUM_ZINC-TRANSPORTING ATPASE HMA4-RELATED"/>
    <property type="match status" value="1"/>
</dbReference>
<evidence type="ECO:0000259" key="2">
    <source>
        <dbReference type="Pfam" id="PF00122"/>
    </source>
</evidence>
<dbReference type="GO" id="GO:0016020">
    <property type="term" value="C:membrane"/>
    <property type="evidence" value="ECO:0007669"/>
    <property type="project" value="TreeGrafter"/>
</dbReference>
<dbReference type="GO" id="GO:0000166">
    <property type="term" value="F:nucleotide binding"/>
    <property type="evidence" value="ECO:0007669"/>
    <property type="project" value="InterPro"/>
</dbReference>
<dbReference type="EMBL" id="CP044331">
    <property type="protein sequence ID" value="QGM97411.1"/>
    <property type="molecule type" value="Genomic_DNA"/>
</dbReference>
<dbReference type="InterPro" id="IPR059000">
    <property type="entry name" value="ATPase_P-type_domA"/>
</dbReference>
<sequence length="887" mass="95643">MPQAAIVGSRTRSVRTRVGKAPGRPLVRFTPKGIRFRAEAVFAGKSDRHVREFLTRAFALQEVEAVTLFPGQTKIDVELRASALAVRAWRKLGALLRGASAPDSSVRERIVSQISGLGLEELAPGVPVRVGRHGGALTIWRVRQLAADRLRISHPALRRRRDLSHRLRFELSALHGVEAHSTNPLTGAISVRFDPNLLEGDRLIAALEKAWPRLLSGLEPPLSPRKLVAAGGLLTLAATAQFFRPALRPFAVLGIALYGLPNVIAAARQLSRGEVGLPMLYSTGMAFMLWSGMPFSSAVMAVFMQSWPRLSQKAAQRVDRELFGNSRRRFVWARLRQNDGAEIRIDVDRLEEGDIVLLRAGEYAPVDGIVSEGFAAVDEDMLTGVMGAIDKAPGDRVFASTFLRAGFLALRVCRAGGRSANNAIAERLPYGVIPHLPSSAEVERIANRNAKPALALAAFALVATRTPRTAQAVIRPDYATAPRLSAQLSTVIGVGEALRQGVFFRAPSALDRLLGTNVYVFDDSAGLDRGRVAVADICAAGDIDRLEILKLATAAFAKRGDARARALRAESAHRRIELPKLLRRRRLAGAIRFEDSIGRLIEVATTSYIDLAGLAVHESLATSLAAADINLDPARDPRDADLRPLWVARTGEALGAVSFERREPGVLSAIEALRLRNPKARFIYLSGSPQDVAQFVASRAGIETAIGGLDPDAKARTIRDISRRAVWIGDGAAAASRPSMAASTISISIGGAPTLLDDAADIVLLHQELSDILTIRQLAQAHLARLRADYRTVYAANLLGAAGGFILGFGSLQAGLASNFGTGLVLSARWNDLKCLARASERRDIARLTAPTEELEYEQREMIGLGADDAAINFPDLIEQAPVTDGV</sequence>
<dbReference type="GO" id="GO:0022857">
    <property type="term" value="F:transmembrane transporter activity"/>
    <property type="evidence" value="ECO:0007669"/>
    <property type="project" value="TreeGrafter"/>
</dbReference>
<name>A0A6B8M3E9_9HYPH</name>
<dbReference type="KEGG" id="mpar:F7D14_07950"/>
<evidence type="ECO:0000313" key="3">
    <source>
        <dbReference type="EMBL" id="QGM97411.1"/>
    </source>
</evidence>
<dbReference type="InterPro" id="IPR008250">
    <property type="entry name" value="ATPase_P-typ_transduc_dom_A_sf"/>
</dbReference>
<dbReference type="PANTHER" id="PTHR48085">
    <property type="entry name" value="CADMIUM/ZINC-TRANSPORTING ATPASE HMA2-RELATED"/>
    <property type="match status" value="1"/>
</dbReference>
<keyword evidence="4" id="KW-1185">Reference proteome</keyword>
<dbReference type="InterPro" id="IPR036412">
    <property type="entry name" value="HAD-like_sf"/>
</dbReference>
<dbReference type="Pfam" id="PF00122">
    <property type="entry name" value="E1-E2_ATPase"/>
    <property type="match status" value="1"/>
</dbReference>
<dbReference type="Gene3D" id="2.70.150.10">
    <property type="entry name" value="Calcium-transporting ATPase, cytoplasmic transduction domain A"/>
    <property type="match status" value="1"/>
</dbReference>
<evidence type="ECO:0000256" key="1">
    <source>
        <dbReference type="ARBA" id="ARBA00006024"/>
    </source>
</evidence>
<dbReference type="Proteomes" id="UP000422569">
    <property type="component" value="Chromosome"/>
</dbReference>
<comment type="similarity">
    <text evidence="1">Belongs to the cation transport ATPase (P-type) (TC 3.A.3) family. Type IB subfamily.</text>
</comment>
<dbReference type="SUPFAM" id="SSF56784">
    <property type="entry name" value="HAD-like"/>
    <property type="match status" value="1"/>
</dbReference>
<dbReference type="InterPro" id="IPR023299">
    <property type="entry name" value="ATPase_P-typ_cyto_dom_N"/>
</dbReference>
<dbReference type="InterPro" id="IPR023214">
    <property type="entry name" value="HAD_sf"/>
</dbReference>
<accession>A0A6B8M3E9</accession>
<gene>
    <name evidence="3" type="ORF">F7D14_07950</name>
</gene>
<evidence type="ECO:0000313" key="4">
    <source>
        <dbReference type="Proteomes" id="UP000422569"/>
    </source>
</evidence>
<feature type="domain" description="P-type ATPase A" evidence="2">
    <location>
        <begin position="337"/>
        <end position="426"/>
    </location>
</feature>
<dbReference type="InterPro" id="IPR051014">
    <property type="entry name" value="Cation_Transport_ATPase_IB"/>
</dbReference>
<dbReference type="SUPFAM" id="SSF81653">
    <property type="entry name" value="Calcium ATPase, transduction domain A"/>
    <property type="match status" value="1"/>
</dbReference>
<protein>
    <submittedName>
        <fullName evidence="3">Cation-translocating P-type ATPase</fullName>
    </submittedName>
</protein>
<organism evidence="3 4">
    <name type="scientific">Methylocystis parvus</name>
    <dbReference type="NCBI Taxonomy" id="134"/>
    <lineage>
        <taxon>Bacteria</taxon>
        <taxon>Pseudomonadati</taxon>
        <taxon>Pseudomonadota</taxon>
        <taxon>Alphaproteobacteria</taxon>
        <taxon>Hyphomicrobiales</taxon>
        <taxon>Methylocystaceae</taxon>
        <taxon>Methylocystis</taxon>
    </lineage>
</organism>
<proteinExistence type="inferred from homology"/>
<dbReference type="AlphaFoldDB" id="A0A6B8M3E9"/>